<dbReference type="InterPro" id="IPR029045">
    <property type="entry name" value="ClpP/crotonase-like_dom_sf"/>
</dbReference>
<dbReference type="SUPFAM" id="SSF52096">
    <property type="entry name" value="ClpP/crotonase"/>
    <property type="match status" value="1"/>
</dbReference>
<evidence type="ECO:0000256" key="2">
    <source>
        <dbReference type="SAM" id="SignalP"/>
    </source>
</evidence>
<dbReference type="AlphaFoldDB" id="A0AAJ0BR58"/>
<gene>
    <name evidence="4" type="ORF">QBC33DRAFT_460744</name>
</gene>
<keyword evidence="1" id="KW-0472">Membrane</keyword>
<evidence type="ECO:0000313" key="5">
    <source>
        <dbReference type="Proteomes" id="UP001244011"/>
    </source>
</evidence>
<feature type="chain" id="PRO_5042481993" evidence="2">
    <location>
        <begin position="23"/>
        <end position="774"/>
    </location>
</feature>
<keyword evidence="2" id="KW-0732">Signal</keyword>
<accession>A0AAJ0BR58</accession>
<feature type="signal peptide" evidence="2">
    <location>
        <begin position="1"/>
        <end position="22"/>
    </location>
</feature>
<comment type="caution">
    <text evidence="4">The sequence shown here is derived from an EMBL/GenBank/DDBJ whole genome shotgun (WGS) entry which is preliminary data.</text>
</comment>
<dbReference type="Gene3D" id="3.90.226.10">
    <property type="entry name" value="2-enoyl-CoA Hydratase, Chain A, domain 1"/>
    <property type="match status" value="1"/>
</dbReference>
<evidence type="ECO:0000259" key="3">
    <source>
        <dbReference type="Pfam" id="PF23658"/>
    </source>
</evidence>
<dbReference type="RefSeq" id="XP_060278979.1">
    <property type="nucleotide sequence ID" value="XM_060425007.1"/>
</dbReference>
<dbReference type="Proteomes" id="UP001244011">
    <property type="component" value="Unassembled WGS sequence"/>
</dbReference>
<feature type="transmembrane region" description="Helical" evidence="1">
    <location>
        <begin position="750"/>
        <end position="773"/>
    </location>
</feature>
<dbReference type="PANTHER" id="PTHR37049">
    <property type="entry name" value="PEPTIDASE S41 FAMILY PROTEIN"/>
    <property type="match status" value="1"/>
</dbReference>
<dbReference type="Pfam" id="PF23658">
    <property type="entry name" value="PDZ_CPAF_rel"/>
    <property type="match status" value="1"/>
</dbReference>
<proteinExistence type="predicted"/>
<keyword evidence="5" id="KW-1185">Reference proteome</keyword>
<dbReference type="EMBL" id="MU839034">
    <property type="protein sequence ID" value="KAK1762766.1"/>
    <property type="molecule type" value="Genomic_DNA"/>
</dbReference>
<evidence type="ECO:0000256" key="1">
    <source>
        <dbReference type="SAM" id="Phobius"/>
    </source>
</evidence>
<reference evidence="4" key="1">
    <citation type="submission" date="2023-06" db="EMBL/GenBank/DDBJ databases">
        <title>Genome-scale phylogeny and comparative genomics of the fungal order Sordariales.</title>
        <authorList>
            <consortium name="Lawrence Berkeley National Laboratory"/>
            <person name="Hensen N."/>
            <person name="Bonometti L."/>
            <person name="Westerberg I."/>
            <person name="Brannstrom I.O."/>
            <person name="Guillou S."/>
            <person name="Cros-Aarteil S."/>
            <person name="Calhoun S."/>
            <person name="Haridas S."/>
            <person name="Kuo A."/>
            <person name="Mondo S."/>
            <person name="Pangilinan J."/>
            <person name="Riley R."/>
            <person name="Labutti K."/>
            <person name="Andreopoulos B."/>
            <person name="Lipzen A."/>
            <person name="Chen C."/>
            <person name="Yanf M."/>
            <person name="Daum C."/>
            <person name="Ng V."/>
            <person name="Clum A."/>
            <person name="Steindorff A."/>
            <person name="Ohm R."/>
            <person name="Martin F."/>
            <person name="Silar P."/>
            <person name="Natvig D."/>
            <person name="Lalanne C."/>
            <person name="Gautier V."/>
            <person name="Ament-Velasquez S.L."/>
            <person name="Kruys A."/>
            <person name="Hutchinson M.I."/>
            <person name="Powell A.J."/>
            <person name="Barry K."/>
            <person name="Miller A.N."/>
            <person name="Grigoriev I.V."/>
            <person name="Debuchy R."/>
            <person name="Gladieux P."/>
            <person name="Thoren M.H."/>
            <person name="Johannesson H."/>
        </authorList>
    </citation>
    <scope>NUCLEOTIDE SEQUENCE</scope>
    <source>
        <strain evidence="4">8032-3</strain>
    </source>
</reference>
<feature type="domain" description="CPAF-like PDZ" evidence="3">
    <location>
        <begin position="165"/>
        <end position="286"/>
    </location>
</feature>
<protein>
    <submittedName>
        <fullName evidence="4">Peptidase S41 family protein</fullName>
    </submittedName>
</protein>
<organism evidence="4 5">
    <name type="scientific">Phialemonium atrogriseum</name>
    <dbReference type="NCBI Taxonomy" id="1093897"/>
    <lineage>
        <taxon>Eukaryota</taxon>
        <taxon>Fungi</taxon>
        <taxon>Dikarya</taxon>
        <taxon>Ascomycota</taxon>
        <taxon>Pezizomycotina</taxon>
        <taxon>Sordariomycetes</taxon>
        <taxon>Sordariomycetidae</taxon>
        <taxon>Cephalothecales</taxon>
        <taxon>Cephalothecaceae</taxon>
        <taxon>Phialemonium</taxon>
    </lineage>
</organism>
<name>A0AAJ0BR58_9PEZI</name>
<dbReference type="GeneID" id="85308194"/>
<sequence>MLPLVFFGIAAVSALPAPQASGSNTTIPSNTTGTVPNACAQVSQATASFLAQSPTATPSIAATLAHQCLQSVPNKPEPARKLITSLKAFAGWQSTLAWLKEPPPSYMLPAVDILGGLNNISATAVAGGFASEYDFQLSIVELISAAHDGHFAYRPDVFKTFIFRNNLVADLVSVSRDGKELPKLYHYSDLVGNSTSPPRRNGTFPPAITKINGQDAATFLGQVNLKYGIYQDPDSQWNSQFQSYASPNALPIIAASLFFQGPSITLTYDNGQEKAEDSIALVRKTVDFAGVRSGEDYYNKFCNPDPSAVAKAFAAAVVETATTMTGSATPSPTTIAPPSSATNTALAPPAPTIAGYPLPVVRDNGANVTSGYFLNGTGYDDVAVLAISAFAPSGDFDSLTFLTNFQDTVGNFLLRCKQANKKRLVIDVTANGGGFVIAGYDLFAQLFPDVVPFQADNIRLTSSVEDLARIINNLPDEVAQNATREQQQALAILSQSSVVSNLVPGGVFAPNGAQLTTIDEILSPVSLRGDRFTAYQQTPLNDTSADFNLTGTGNRSDPPPAVFRPADVLLLTDGTCGSTCTLFAYLLIMQLGVASVVVGGRPTAGPMQSVAGVEGAQVFPMLEIGAAASAAVTLSNGSSSSNMSSELAELAEGYALARAATATNPGSVNGKNAFSAHDAETPLQFLYQAANCRFFYTAEMVRGPGAVWRRAVDAVWGDPAQFCVEGSRVAVNGTAGGVDPRFRAPVDFSAGASVTPGVGLSVVVAALVVVVYMI</sequence>
<dbReference type="InterPro" id="IPR056186">
    <property type="entry name" value="PDZ_CPAF-rel"/>
</dbReference>
<dbReference type="PANTHER" id="PTHR37049:SF4">
    <property type="entry name" value="RHODANESE DOMAIN-CONTAINING PROTEIN"/>
    <property type="match status" value="1"/>
</dbReference>
<keyword evidence="1" id="KW-0812">Transmembrane</keyword>
<evidence type="ECO:0000313" key="4">
    <source>
        <dbReference type="EMBL" id="KAK1762766.1"/>
    </source>
</evidence>
<dbReference type="InterPro" id="IPR052766">
    <property type="entry name" value="S41A_metabolite_peptidase"/>
</dbReference>
<keyword evidence="1" id="KW-1133">Transmembrane helix</keyword>